<accession>A0A1X0BA27</accession>
<evidence type="ECO:0000313" key="3">
    <source>
        <dbReference type="Proteomes" id="UP000192448"/>
    </source>
</evidence>
<organism evidence="2 3">
    <name type="scientific">Mycobacterium aquaticum</name>
    <dbReference type="NCBI Taxonomy" id="1927124"/>
    <lineage>
        <taxon>Bacteria</taxon>
        <taxon>Bacillati</taxon>
        <taxon>Actinomycetota</taxon>
        <taxon>Actinomycetes</taxon>
        <taxon>Mycobacteriales</taxon>
        <taxon>Mycobacteriaceae</taxon>
        <taxon>Mycobacterium</taxon>
    </lineage>
</organism>
<sequence>MDYDFTQTWDVSRATFEMFTVGTLVVIAAMALLGYAWTGSFSRAPDSAQRFLTPALDPCCPTYELEMRKSLLL</sequence>
<protein>
    <submittedName>
        <fullName evidence="2">Uncharacterized protein</fullName>
    </submittedName>
</protein>
<comment type="caution">
    <text evidence="2">The sequence shown here is derived from an EMBL/GenBank/DDBJ whole genome shotgun (WGS) entry which is preliminary data.</text>
</comment>
<keyword evidence="1" id="KW-1133">Transmembrane helix</keyword>
<proteinExistence type="predicted"/>
<name>A0A1X0BA27_9MYCO</name>
<gene>
    <name evidence="2" type="ORF">BST13_02510</name>
</gene>
<keyword evidence="1" id="KW-0812">Transmembrane</keyword>
<keyword evidence="3" id="KW-1185">Reference proteome</keyword>
<evidence type="ECO:0000256" key="1">
    <source>
        <dbReference type="SAM" id="Phobius"/>
    </source>
</evidence>
<dbReference type="Proteomes" id="UP000192448">
    <property type="component" value="Unassembled WGS sequence"/>
</dbReference>
<dbReference type="EMBL" id="MVHF01000002">
    <property type="protein sequence ID" value="ORA39160.1"/>
    <property type="molecule type" value="Genomic_DNA"/>
</dbReference>
<dbReference type="AlphaFoldDB" id="A0A1X0BA27"/>
<evidence type="ECO:0000313" key="2">
    <source>
        <dbReference type="EMBL" id="ORA39160.1"/>
    </source>
</evidence>
<reference evidence="2 3" key="1">
    <citation type="submission" date="2017-02" db="EMBL/GenBank/DDBJ databases">
        <title>The new phylogeny of genus Mycobacterium.</title>
        <authorList>
            <person name="Tortoli E."/>
            <person name="Trovato A."/>
            <person name="Cirillo D.M."/>
        </authorList>
    </citation>
    <scope>NUCLEOTIDE SEQUENCE [LARGE SCALE GENOMIC DNA]</scope>
    <source>
        <strain evidence="2 3">RW6</strain>
    </source>
</reference>
<keyword evidence="1" id="KW-0472">Membrane</keyword>
<feature type="transmembrane region" description="Helical" evidence="1">
    <location>
        <begin position="18"/>
        <end position="37"/>
    </location>
</feature>